<name>A0ABQ3PMC1_9ACTN</name>
<reference evidence="2" key="1">
    <citation type="submission" date="2024-05" db="EMBL/GenBank/DDBJ databases">
        <title>Whole genome shotgun sequence of Streptomyces hydrogenans NBRC 13475.</title>
        <authorList>
            <person name="Komaki H."/>
            <person name="Tamura T."/>
        </authorList>
    </citation>
    <scope>NUCLEOTIDE SEQUENCE</scope>
    <source>
        <strain evidence="2">NBRC 13475</strain>
    </source>
</reference>
<comment type="caution">
    <text evidence="2">The sequence shown here is derived from an EMBL/GenBank/DDBJ whole genome shotgun (WGS) entry which is preliminary data.</text>
</comment>
<gene>
    <name evidence="2" type="ORF">Shyd_75460</name>
</gene>
<evidence type="ECO:0000313" key="2">
    <source>
        <dbReference type="EMBL" id="GHI26175.1"/>
    </source>
</evidence>
<organism evidence="2 3">
    <name type="scientific">Streptomyces hydrogenans</name>
    <dbReference type="NCBI Taxonomy" id="1873719"/>
    <lineage>
        <taxon>Bacteria</taxon>
        <taxon>Bacillati</taxon>
        <taxon>Actinomycetota</taxon>
        <taxon>Actinomycetes</taxon>
        <taxon>Kitasatosporales</taxon>
        <taxon>Streptomycetaceae</taxon>
        <taxon>Streptomyces</taxon>
    </lineage>
</organism>
<protein>
    <submittedName>
        <fullName evidence="2">Uncharacterized protein</fullName>
    </submittedName>
</protein>
<feature type="region of interest" description="Disordered" evidence="1">
    <location>
        <begin position="45"/>
        <end position="76"/>
    </location>
</feature>
<evidence type="ECO:0000256" key="1">
    <source>
        <dbReference type="SAM" id="MobiDB-lite"/>
    </source>
</evidence>
<feature type="compositionally biased region" description="Basic and acidic residues" evidence="1">
    <location>
        <begin position="1"/>
        <end position="11"/>
    </location>
</feature>
<accession>A0ABQ3PMC1</accession>
<dbReference type="Proteomes" id="UP001052739">
    <property type="component" value="Unassembled WGS sequence"/>
</dbReference>
<sequence>MRGPDRERGDDGGLEQAGQGRGVGRCGHGSDYTHCVYMECIDPRGFPSGGAARPPRLRAADAVAESVGSGGQPSRA</sequence>
<keyword evidence="3" id="KW-1185">Reference proteome</keyword>
<proteinExistence type="predicted"/>
<dbReference type="EMBL" id="BNDW01000102">
    <property type="protein sequence ID" value="GHI26175.1"/>
    <property type="molecule type" value="Genomic_DNA"/>
</dbReference>
<evidence type="ECO:0000313" key="3">
    <source>
        <dbReference type="Proteomes" id="UP001052739"/>
    </source>
</evidence>
<feature type="region of interest" description="Disordered" evidence="1">
    <location>
        <begin position="1"/>
        <end position="26"/>
    </location>
</feature>